<dbReference type="SUPFAM" id="SSF52096">
    <property type="entry name" value="ClpP/crotonase"/>
    <property type="match status" value="1"/>
</dbReference>
<dbReference type="Gene3D" id="3.90.226.10">
    <property type="entry name" value="2-enoyl-CoA Hydratase, Chain A, domain 1"/>
    <property type="match status" value="1"/>
</dbReference>
<proteinExistence type="predicted"/>
<feature type="domain" description="Tail specific protease" evidence="1">
    <location>
        <begin position="242"/>
        <end position="456"/>
    </location>
</feature>
<dbReference type="AlphaFoldDB" id="A0A644X2K3"/>
<dbReference type="GO" id="GO:0006508">
    <property type="term" value="P:proteolysis"/>
    <property type="evidence" value="ECO:0007669"/>
    <property type="project" value="InterPro"/>
</dbReference>
<dbReference type="GO" id="GO:0008236">
    <property type="term" value="F:serine-type peptidase activity"/>
    <property type="evidence" value="ECO:0007669"/>
    <property type="project" value="InterPro"/>
</dbReference>
<name>A0A644X2K3_9ZZZZ</name>
<evidence type="ECO:0000259" key="1">
    <source>
        <dbReference type="Pfam" id="PF03572"/>
    </source>
</evidence>
<gene>
    <name evidence="2" type="ORF">SDC9_56638</name>
</gene>
<accession>A0A644X2K3</accession>
<sequence>MKSLSAGILLLTLLFTVCHAQTSKVPLLSPAQAVQDVNYFEDLFFTSHIDLALVTDTNQLRFRIDTLRNGMTDSISATELYRRLIPVFSSIRDIHCSLTLPSESNDYLQAGKLYLPLNIFIQDGNMYVAGDCFDSCQAGDHILAINNIGADSILSVLLIHSASEGNNIYSREELGSYYFPGVYPLYFNVDSMNTILIETAGDTSVCSLPGVNRNESAYSAFFENSFGDSKNPFVVGLTNDRKIAYMRIESFMGGDPGEYRYFLRNSIRFINHFQPEALILDLRHNGGGFADYGKLLTRYFMPEPYTYINNTVSRSSRMIQREIIRQNVFQPEIIRLLQHTLGNKAMKAIWENPEGVMDTTFEKPVRPFRQNKTYNGFLAVMFDGLSASTTGLVCNTLRKRPNTLMAGLPAGCTVSGTFGQPTQFELPNSGITGQISILRFNQDTCPSVLTPITPDVMLTENPDDLFTGKDSQLNELLILIRKKISDQ</sequence>
<evidence type="ECO:0000313" key="2">
    <source>
        <dbReference type="EMBL" id="MPM10309.1"/>
    </source>
</evidence>
<reference evidence="2" key="1">
    <citation type="submission" date="2019-08" db="EMBL/GenBank/DDBJ databases">
        <authorList>
            <person name="Kucharzyk K."/>
            <person name="Murdoch R.W."/>
            <person name="Higgins S."/>
            <person name="Loffler F."/>
        </authorList>
    </citation>
    <scope>NUCLEOTIDE SEQUENCE</scope>
</reference>
<organism evidence="2">
    <name type="scientific">bioreactor metagenome</name>
    <dbReference type="NCBI Taxonomy" id="1076179"/>
    <lineage>
        <taxon>unclassified sequences</taxon>
        <taxon>metagenomes</taxon>
        <taxon>ecological metagenomes</taxon>
    </lineage>
</organism>
<comment type="caution">
    <text evidence="2">The sequence shown here is derived from an EMBL/GenBank/DDBJ whole genome shotgun (WGS) entry which is preliminary data.</text>
</comment>
<dbReference type="InterPro" id="IPR029045">
    <property type="entry name" value="ClpP/crotonase-like_dom_sf"/>
</dbReference>
<dbReference type="InterPro" id="IPR005151">
    <property type="entry name" value="Tail-specific_protease"/>
</dbReference>
<dbReference type="EMBL" id="VSSQ01001677">
    <property type="protein sequence ID" value="MPM10309.1"/>
    <property type="molecule type" value="Genomic_DNA"/>
</dbReference>
<dbReference type="Pfam" id="PF03572">
    <property type="entry name" value="Peptidase_S41"/>
    <property type="match status" value="1"/>
</dbReference>
<protein>
    <recommendedName>
        <fullName evidence="1">Tail specific protease domain-containing protein</fullName>
    </recommendedName>
</protein>